<dbReference type="SUPFAM" id="SSF51905">
    <property type="entry name" value="FAD/NAD(P)-binding domain"/>
    <property type="match status" value="1"/>
</dbReference>
<feature type="domain" description="FAD/NAD(P)-binding" evidence="4">
    <location>
        <begin position="291"/>
        <end position="578"/>
    </location>
</feature>
<dbReference type="Proteomes" id="UP000285146">
    <property type="component" value="Unassembled WGS sequence"/>
</dbReference>
<keyword evidence="6" id="KW-1185">Reference proteome</keyword>
<keyword evidence="2" id="KW-0285">Flavoprotein</keyword>
<accession>A0A423XLV7</accession>
<dbReference type="Gene3D" id="3.40.630.30">
    <property type="match status" value="1"/>
</dbReference>
<dbReference type="InParanoid" id="A0A423XLV7"/>
<dbReference type="InterPro" id="IPR016181">
    <property type="entry name" value="Acyl_CoA_acyltransferase"/>
</dbReference>
<organism evidence="5 6">
    <name type="scientific">Cytospora leucostoma</name>
    <dbReference type="NCBI Taxonomy" id="1230097"/>
    <lineage>
        <taxon>Eukaryota</taxon>
        <taxon>Fungi</taxon>
        <taxon>Dikarya</taxon>
        <taxon>Ascomycota</taxon>
        <taxon>Pezizomycotina</taxon>
        <taxon>Sordariomycetes</taxon>
        <taxon>Sordariomycetidae</taxon>
        <taxon>Diaporthales</taxon>
        <taxon>Cytosporaceae</taxon>
        <taxon>Cytospora</taxon>
    </lineage>
</organism>
<dbReference type="InterPro" id="IPR036188">
    <property type="entry name" value="FAD/NAD-bd_sf"/>
</dbReference>
<dbReference type="EMBL" id="LKEB01000002">
    <property type="protein sequence ID" value="ROW17434.1"/>
    <property type="molecule type" value="Genomic_DNA"/>
</dbReference>
<comment type="caution">
    <text evidence="5">The sequence shown here is derived from an EMBL/GenBank/DDBJ whole genome shotgun (WGS) entry which is preliminary data.</text>
</comment>
<dbReference type="GO" id="GO:0097237">
    <property type="term" value="P:cellular response to toxic substance"/>
    <property type="evidence" value="ECO:0007669"/>
    <property type="project" value="UniProtKB-ARBA"/>
</dbReference>
<evidence type="ECO:0000256" key="1">
    <source>
        <dbReference type="ARBA" id="ARBA00009333"/>
    </source>
</evidence>
<protein>
    <recommendedName>
        <fullName evidence="4">FAD/NAD(P)-binding domain-containing protein</fullName>
    </recommendedName>
</protein>
<dbReference type="STRING" id="1230097.A0A423XLV7"/>
<comment type="similarity">
    <text evidence="1">Belongs to the class-II pyridine nucleotide-disulfide oxidoreductase family.</text>
</comment>
<dbReference type="InterPro" id="IPR023753">
    <property type="entry name" value="FAD/NAD-binding_dom"/>
</dbReference>
<dbReference type="PRINTS" id="PR00368">
    <property type="entry name" value="FADPNR"/>
</dbReference>
<evidence type="ECO:0000313" key="6">
    <source>
        <dbReference type="Proteomes" id="UP000285146"/>
    </source>
</evidence>
<dbReference type="PRINTS" id="PR00469">
    <property type="entry name" value="PNDRDTASEII"/>
</dbReference>
<dbReference type="GO" id="GO:0016491">
    <property type="term" value="F:oxidoreductase activity"/>
    <property type="evidence" value="ECO:0007669"/>
    <property type="project" value="UniProtKB-KW"/>
</dbReference>
<proteinExistence type="inferred from homology"/>
<dbReference type="SUPFAM" id="SSF55729">
    <property type="entry name" value="Acyl-CoA N-acyltransferases (Nat)"/>
    <property type="match status" value="1"/>
</dbReference>
<evidence type="ECO:0000313" key="5">
    <source>
        <dbReference type="EMBL" id="ROW17434.1"/>
    </source>
</evidence>
<dbReference type="PANTHER" id="PTHR48105">
    <property type="entry name" value="THIOREDOXIN REDUCTASE 1-RELATED-RELATED"/>
    <property type="match status" value="1"/>
</dbReference>
<dbReference type="OrthoDB" id="10260355at2759"/>
<reference evidence="5 6" key="1">
    <citation type="submission" date="2015-09" db="EMBL/GenBank/DDBJ databases">
        <title>Host preference determinants of Valsa canker pathogens revealed by comparative genomics.</title>
        <authorList>
            <person name="Yin Z."/>
            <person name="Huang L."/>
        </authorList>
    </citation>
    <scope>NUCLEOTIDE SEQUENCE [LARGE SCALE GENOMIC DNA]</scope>
    <source>
        <strain evidence="5 6">SXYLt</strain>
    </source>
</reference>
<dbReference type="Gene3D" id="3.50.50.60">
    <property type="entry name" value="FAD/NAD(P)-binding domain"/>
    <property type="match status" value="2"/>
</dbReference>
<sequence>MGSISRFHCDYIDINRDKDWDDLFATYWKSWKDPLQMTGLLTFPWLGEGNTREEESYEAAKQAYLELARQNPDQRWVRVLDHGLAGGPRVVGGGAFTIHREAAFKGGQAPSGPKSNTVDGDHAPPDIKLPGLGYPVNSERNILMRQLYSQMWSWRPRFMLNRPHMYGQALWVIPAYRHLGAAVEVMDYWLKEADALSLECFLEGSAIATPLYLKKGFVLLERPVMVFGHFPSNNGKETPSKEWDDLAIANGFAQPFPSSPVICDSTFSSAYHAPHLLLICDGIRTIMEFIDIAIIGGGPAGLTAAATLVRQLHTAVVFDNHKYRNAKSTHMHMVPTWDHKDPKEFRSAVRENILDRYSTVKFADVGVSKIEKKSDSHFHVVDDSGKEYNFRKVILAVGAADAFPDIDGYQEAWARRIFHCLFCFGYEDRGAKTTGVLVVPPIDPGMGLYMACNAAQLSDQVTLYTHGNDQFTNAITPLATAAKAAFKVDSRPIKRFVDNGSSLTIEFVDGSSKEETFLVHNPKTSVNGAFVEQLGLELSPTGDIKASGPFYQTSVRGVFSAGDAVNPYKAANAAISSGCNATVAAIAQLQAEKYGIPAML</sequence>
<evidence type="ECO:0000259" key="4">
    <source>
        <dbReference type="Pfam" id="PF07992"/>
    </source>
</evidence>
<evidence type="ECO:0000256" key="3">
    <source>
        <dbReference type="ARBA" id="ARBA00023002"/>
    </source>
</evidence>
<gene>
    <name evidence="5" type="ORF">VPNG_00613</name>
</gene>
<evidence type="ECO:0000256" key="2">
    <source>
        <dbReference type="ARBA" id="ARBA00022630"/>
    </source>
</evidence>
<name>A0A423XLV7_9PEZI</name>
<keyword evidence="3" id="KW-0560">Oxidoreductase</keyword>
<dbReference type="AlphaFoldDB" id="A0A423XLV7"/>
<dbReference type="Pfam" id="PF07992">
    <property type="entry name" value="Pyr_redox_2"/>
    <property type="match status" value="1"/>
</dbReference>
<dbReference type="InterPro" id="IPR050097">
    <property type="entry name" value="Ferredoxin-NADP_redctase_2"/>
</dbReference>